<dbReference type="Proteomes" id="UP000007151">
    <property type="component" value="Unassembled WGS sequence"/>
</dbReference>
<accession>A0A212F429</accession>
<evidence type="ECO:0000256" key="1">
    <source>
        <dbReference type="SAM" id="MobiDB-lite"/>
    </source>
</evidence>
<feature type="signal peptide" evidence="2">
    <location>
        <begin position="1"/>
        <end position="18"/>
    </location>
</feature>
<keyword evidence="4" id="KW-1185">Reference proteome</keyword>
<dbReference type="eggNOG" id="ENOG502T7AZ">
    <property type="taxonomic scope" value="Eukaryota"/>
</dbReference>
<feature type="chain" id="PRO_5043354902" evidence="2">
    <location>
        <begin position="19"/>
        <end position="467"/>
    </location>
</feature>
<comment type="caution">
    <text evidence="3">The sequence shown here is derived from an EMBL/GenBank/DDBJ whole genome shotgun (WGS) entry which is preliminary data.</text>
</comment>
<dbReference type="OrthoDB" id="7491740at2759"/>
<evidence type="ECO:0000313" key="3">
    <source>
        <dbReference type="EMBL" id="OWR48472.1"/>
    </source>
</evidence>
<feature type="region of interest" description="Disordered" evidence="1">
    <location>
        <begin position="41"/>
        <end position="77"/>
    </location>
</feature>
<feature type="compositionally biased region" description="Basic and acidic residues" evidence="1">
    <location>
        <begin position="58"/>
        <end position="77"/>
    </location>
</feature>
<organism evidence="3 4">
    <name type="scientific">Danaus plexippus plexippus</name>
    <dbReference type="NCBI Taxonomy" id="278856"/>
    <lineage>
        <taxon>Eukaryota</taxon>
        <taxon>Metazoa</taxon>
        <taxon>Ecdysozoa</taxon>
        <taxon>Arthropoda</taxon>
        <taxon>Hexapoda</taxon>
        <taxon>Insecta</taxon>
        <taxon>Pterygota</taxon>
        <taxon>Neoptera</taxon>
        <taxon>Endopterygota</taxon>
        <taxon>Lepidoptera</taxon>
        <taxon>Glossata</taxon>
        <taxon>Ditrysia</taxon>
        <taxon>Papilionoidea</taxon>
        <taxon>Nymphalidae</taxon>
        <taxon>Danainae</taxon>
        <taxon>Danaini</taxon>
        <taxon>Danaina</taxon>
        <taxon>Danaus</taxon>
        <taxon>Danaus</taxon>
    </lineage>
</organism>
<dbReference type="EMBL" id="AGBW02010462">
    <property type="protein sequence ID" value="OWR48472.1"/>
    <property type="molecule type" value="Genomic_DNA"/>
</dbReference>
<gene>
    <name evidence="3" type="ORF">KGM_213514</name>
</gene>
<name>A0A212F429_DANPL</name>
<protein>
    <submittedName>
        <fullName evidence="3">Uncharacterized protein</fullName>
    </submittedName>
</protein>
<evidence type="ECO:0000256" key="2">
    <source>
        <dbReference type="SAM" id="SignalP"/>
    </source>
</evidence>
<proteinExistence type="predicted"/>
<dbReference type="AlphaFoldDB" id="A0A212F429"/>
<reference evidence="3 4" key="1">
    <citation type="journal article" date="2011" name="Cell">
        <title>The monarch butterfly genome yields insights into long-distance migration.</title>
        <authorList>
            <person name="Zhan S."/>
            <person name="Merlin C."/>
            <person name="Boore J.L."/>
            <person name="Reppert S.M."/>
        </authorList>
    </citation>
    <scope>NUCLEOTIDE SEQUENCE [LARGE SCALE GENOMIC DNA]</scope>
    <source>
        <strain evidence="3">F-2</strain>
    </source>
</reference>
<keyword evidence="2" id="KW-0732">Signal</keyword>
<evidence type="ECO:0000313" key="4">
    <source>
        <dbReference type="Proteomes" id="UP000007151"/>
    </source>
</evidence>
<dbReference type="KEGG" id="dpl:KGM_213514"/>
<sequence length="467" mass="54192">MLLSKVLLCVLFYHGCHGYQVHPRNEIEDLTNDISDEPAIELSTGIDEDETDTNPVTEPEKEKEKEKITADGDCPPDKSLHSKKDIRVIIDYMYNNLHLNDTLMEKLIPKADHAKNKHAEDIAQFGKWFKNQPNNLLNVLQGLSTLREQRVEPEVQKIAGILKEYPQLKELMDERQTKKNNFMKRLTKYENICKYACDEPEPVMRRILKRSIPDDYICSSIEDLHNNITSKLTENFDEFLEKKLNIINETDNLLTEEIIKMKKELKEAALSIYGRTMYDVLSLEDEFNNFVKEMNSTVIKELIYQVKEEGLQIDSKLLQLQRLIEDYGNYCKNCSSGPVRRVLRQINVNDGGEGDIKDSIPILDELIQDKYNEVNVTTHEIIDEIFKNLTDLIDDPERNEKYLSDIQSLQKNIVDAWNIEREGLENLKSIAPPASLKQLSDILSDSKELQKIIDDKIKHLEEILNKK</sequence>